<dbReference type="Proteomes" id="UP000193104">
    <property type="component" value="Unassembled WGS sequence"/>
</dbReference>
<protein>
    <submittedName>
        <fullName evidence="2">MBL fold metallo-hydrolase</fullName>
    </submittedName>
</protein>
<dbReference type="SMART" id="SM00849">
    <property type="entry name" value="Lactamase_B"/>
    <property type="match status" value="1"/>
</dbReference>
<evidence type="ECO:0000313" key="3">
    <source>
        <dbReference type="Proteomes" id="UP000193104"/>
    </source>
</evidence>
<dbReference type="PANTHER" id="PTHR36839">
    <property type="entry name" value="METALLO-BETA-LACTAMASE FAMILY PROTEIN (AFU_ORTHOLOGUE AFUA_5G12770)"/>
    <property type="match status" value="1"/>
</dbReference>
<sequence>MITICTACGTSYDATHGQPAHCNICEDARQFVPASGQQWLSRAQLRATHRNMWQQLEPGLLSVQTVPAFAIDQRAFLLQTRHGNILWDCIAHLDDATETLIQALGGISAIAISHPHYYSTMQDWAAAFDAPIYLHASDSEWIQRASPHIHLWQGEALTLFPEVTLLRLGGHFAGGTVLHWAHQQGVLLSGDIVQVTPGANAVSFMWSYPNMLPLAAASVSDMLARLEPVAYQRLYGAFAGREITADARQRVRSSGEHYLACLQGTPR</sequence>
<evidence type="ECO:0000313" key="2">
    <source>
        <dbReference type="EMBL" id="ORM72587.1"/>
    </source>
</evidence>
<dbReference type="SUPFAM" id="SSF56281">
    <property type="entry name" value="Metallo-hydrolase/oxidoreductase"/>
    <property type="match status" value="1"/>
</dbReference>
<dbReference type="Gene3D" id="3.60.15.10">
    <property type="entry name" value="Ribonuclease Z/Hydroxyacylglutathione hydrolase-like"/>
    <property type="match status" value="1"/>
</dbReference>
<accession>A0A1X1D7I8</accession>
<dbReference type="OrthoDB" id="2373347at2"/>
<name>A0A1X1D7I8_9GAMM</name>
<dbReference type="InterPro" id="IPR036866">
    <property type="entry name" value="RibonucZ/Hydroxyglut_hydro"/>
</dbReference>
<dbReference type="InterPro" id="IPR001279">
    <property type="entry name" value="Metallo-B-lactamas"/>
</dbReference>
<dbReference type="STRING" id="1076551.HA48_13760"/>
<evidence type="ECO:0000259" key="1">
    <source>
        <dbReference type="SMART" id="SM00849"/>
    </source>
</evidence>
<dbReference type="GO" id="GO:0016787">
    <property type="term" value="F:hydrolase activity"/>
    <property type="evidence" value="ECO:0007669"/>
    <property type="project" value="UniProtKB-KW"/>
</dbReference>
<dbReference type="PANTHER" id="PTHR36839:SF1">
    <property type="entry name" value="METALLO-BETA-LACTAMASE FAMILY PROTEIN (AFU_ORTHOLOGUE AFUA_5G12770)"/>
    <property type="match status" value="1"/>
</dbReference>
<gene>
    <name evidence="2" type="ORF">HA48_13760</name>
</gene>
<keyword evidence="3" id="KW-1185">Reference proteome</keyword>
<dbReference type="RefSeq" id="WP_128601854.1">
    <property type="nucleotide sequence ID" value="NZ_MLFS01000038.1"/>
</dbReference>
<dbReference type="EMBL" id="MLFS01000038">
    <property type="protein sequence ID" value="ORM72587.1"/>
    <property type="molecule type" value="Genomic_DNA"/>
</dbReference>
<proteinExistence type="predicted"/>
<reference evidence="2 3" key="1">
    <citation type="journal article" date="2017" name="Antonie Van Leeuwenhoek">
        <title>Phylogenomic resolution of the bacterial genus Pantoea and its relationship with Erwinia and Tatumella.</title>
        <authorList>
            <person name="Palmer M."/>
            <person name="Steenkamp E.T."/>
            <person name="Coetzee M.P."/>
            <person name="Chan W.Y."/>
            <person name="van Zyl E."/>
            <person name="De Maayer P."/>
            <person name="Coutinho T.A."/>
            <person name="Blom J."/>
            <person name="Smits T.H."/>
            <person name="Duffy B."/>
            <person name="Venter S.N."/>
        </authorList>
    </citation>
    <scope>NUCLEOTIDE SEQUENCE [LARGE SCALE GENOMIC DNA]</scope>
    <source>
        <strain evidence="2 3">LMG 26277</strain>
    </source>
</reference>
<dbReference type="AlphaFoldDB" id="A0A1X1D7I8"/>
<feature type="domain" description="Metallo-beta-lactamase" evidence="1">
    <location>
        <begin position="72"/>
        <end position="241"/>
    </location>
</feature>
<keyword evidence="2" id="KW-0378">Hydrolase</keyword>
<comment type="caution">
    <text evidence="2">The sequence shown here is derived from an EMBL/GenBank/DDBJ whole genome shotgun (WGS) entry which is preliminary data.</text>
</comment>
<organism evidence="2 3">
    <name type="scientific">Pantoea wallisii</name>
    <dbReference type="NCBI Taxonomy" id="1076551"/>
    <lineage>
        <taxon>Bacteria</taxon>
        <taxon>Pseudomonadati</taxon>
        <taxon>Pseudomonadota</taxon>
        <taxon>Gammaproteobacteria</taxon>
        <taxon>Enterobacterales</taxon>
        <taxon>Erwiniaceae</taxon>
        <taxon>Pantoea</taxon>
    </lineage>
</organism>